<accession>A0A1P8UYK0</accession>
<dbReference type="STRING" id="1250539.Ga0080574_TMP4127"/>
<organism evidence="3 4">
    <name type="scientific">Salipiger abyssi</name>
    <dbReference type="NCBI Taxonomy" id="1250539"/>
    <lineage>
        <taxon>Bacteria</taxon>
        <taxon>Pseudomonadati</taxon>
        <taxon>Pseudomonadota</taxon>
        <taxon>Alphaproteobacteria</taxon>
        <taxon>Rhodobacterales</taxon>
        <taxon>Roseobacteraceae</taxon>
        <taxon>Salipiger</taxon>
    </lineage>
</organism>
<protein>
    <submittedName>
        <fullName evidence="3">Uncharacterized protein</fullName>
    </submittedName>
</protein>
<dbReference type="OrthoDB" id="7852534at2"/>
<feature type="transmembrane region" description="Helical" evidence="2">
    <location>
        <begin position="85"/>
        <end position="102"/>
    </location>
</feature>
<reference evidence="3 4" key="1">
    <citation type="submission" date="2016-04" db="EMBL/GenBank/DDBJ databases">
        <title>Deep-sea bacteria in the southern Pacific.</title>
        <authorList>
            <person name="Tang K."/>
        </authorList>
    </citation>
    <scope>NUCLEOTIDE SEQUENCE [LARGE SCALE GENOMIC DNA]</scope>
    <source>
        <strain evidence="3 4">JLT2014</strain>
    </source>
</reference>
<evidence type="ECO:0000313" key="4">
    <source>
        <dbReference type="Proteomes" id="UP000187059"/>
    </source>
</evidence>
<feature type="transmembrane region" description="Helical" evidence="2">
    <location>
        <begin position="130"/>
        <end position="149"/>
    </location>
</feature>
<dbReference type="RefSeq" id="WP_156876423.1">
    <property type="nucleotide sequence ID" value="NZ_CP015093.1"/>
</dbReference>
<name>A0A1P8UYK0_9RHOB</name>
<dbReference type="KEGG" id="paby:Ga0080574_TMP4127"/>
<evidence type="ECO:0000256" key="1">
    <source>
        <dbReference type="SAM" id="MobiDB-lite"/>
    </source>
</evidence>
<gene>
    <name evidence="3" type="ORF">Ga0080574_TMP4127</name>
</gene>
<keyword evidence="4" id="KW-1185">Reference proteome</keyword>
<evidence type="ECO:0000313" key="3">
    <source>
        <dbReference type="EMBL" id="APZ54461.1"/>
    </source>
</evidence>
<feature type="region of interest" description="Disordered" evidence="1">
    <location>
        <begin position="1"/>
        <end position="44"/>
    </location>
</feature>
<feature type="compositionally biased region" description="Basic and acidic residues" evidence="1">
    <location>
        <begin position="8"/>
        <end position="17"/>
    </location>
</feature>
<dbReference type="Proteomes" id="UP000187059">
    <property type="component" value="Chromosome"/>
</dbReference>
<keyword evidence="2" id="KW-1133">Transmembrane helix</keyword>
<feature type="compositionally biased region" description="Basic and acidic residues" evidence="1">
    <location>
        <begin position="25"/>
        <end position="35"/>
    </location>
</feature>
<proteinExistence type="predicted"/>
<dbReference type="AlphaFoldDB" id="A0A1P8UYK0"/>
<evidence type="ECO:0000256" key="2">
    <source>
        <dbReference type="SAM" id="Phobius"/>
    </source>
</evidence>
<keyword evidence="2" id="KW-0472">Membrane</keyword>
<sequence length="253" mass="28468">MSDSPEIAAEKTGECAERQGSAGRTLREVNADTRSHHGHRARSAQMHDISIDIGHDPTRSGPWRRYRVLIQNTNHCFRDRNMSKFYLPILELLVAGALIYLIPEGLYKVAQRVFGRAGDRLEFIANNVRGFLIGSVVALGFLFAFGVSYEDFVAGLVRNTASEIRRVLGFDPIDRCVARTKEVFRFTPMQFTSEASSQGLTPANGLTFSTREELLSHGWEALILREGNSPEDVYEISLRKFCISRIQRGVLNF</sequence>
<dbReference type="EMBL" id="CP015093">
    <property type="protein sequence ID" value="APZ54461.1"/>
    <property type="molecule type" value="Genomic_DNA"/>
</dbReference>
<keyword evidence="2" id="KW-0812">Transmembrane</keyword>